<name>A0A8T0A0W0_9BILA</name>
<dbReference type="EMBL" id="JABEBT010000009">
    <property type="protein sequence ID" value="KAF7638926.1"/>
    <property type="molecule type" value="Genomic_DNA"/>
</dbReference>
<dbReference type="AlphaFoldDB" id="A0A8T0A0W0"/>
<keyword evidence="2" id="KW-1185">Reference proteome</keyword>
<evidence type="ECO:0000313" key="1">
    <source>
        <dbReference type="EMBL" id="KAF7638926.1"/>
    </source>
</evidence>
<sequence>MIVDLAYFWDSLANLYEPGYRYEIKKDYKVTNPKELIHQYATGTPVTIIDPSITDTTRTITRQHYSQTIEESFGPFPPYTAGANVPTPLKFARQLRDESKYKYLLCLDLFQAMTDTQRQANMQKESLGAIAKDAQFENRIAEIRNSTSRQISPNLTDNFSGF</sequence>
<comment type="caution">
    <text evidence="1">The sequence shown here is derived from an EMBL/GenBank/DDBJ whole genome shotgun (WGS) entry which is preliminary data.</text>
</comment>
<reference evidence="1" key="1">
    <citation type="journal article" date="2020" name="Ecol. Evol.">
        <title>Genome structure and content of the rice root-knot nematode (Meloidogyne graminicola).</title>
        <authorList>
            <person name="Phan N.T."/>
            <person name="Danchin E.G.J."/>
            <person name="Klopp C."/>
            <person name="Perfus-Barbeoch L."/>
            <person name="Kozlowski D.K."/>
            <person name="Koutsovoulos G.D."/>
            <person name="Lopez-Roques C."/>
            <person name="Bouchez O."/>
            <person name="Zahm M."/>
            <person name="Besnard G."/>
            <person name="Bellafiore S."/>
        </authorList>
    </citation>
    <scope>NUCLEOTIDE SEQUENCE</scope>
    <source>
        <strain evidence="1">VN-18</strain>
    </source>
</reference>
<proteinExistence type="predicted"/>
<dbReference type="Proteomes" id="UP000605970">
    <property type="component" value="Unassembled WGS sequence"/>
</dbReference>
<protein>
    <submittedName>
        <fullName evidence="1">Uncharacterized protein</fullName>
    </submittedName>
</protein>
<organism evidence="1 2">
    <name type="scientific">Meloidogyne graminicola</name>
    <dbReference type="NCBI Taxonomy" id="189291"/>
    <lineage>
        <taxon>Eukaryota</taxon>
        <taxon>Metazoa</taxon>
        <taxon>Ecdysozoa</taxon>
        <taxon>Nematoda</taxon>
        <taxon>Chromadorea</taxon>
        <taxon>Rhabditida</taxon>
        <taxon>Tylenchina</taxon>
        <taxon>Tylenchomorpha</taxon>
        <taxon>Tylenchoidea</taxon>
        <taxon>Meloidogynidae</taxon>
        <taxon>Meloidogyninae</taxon>
        <taxon>Meloidogyne</taxon>
    </lineage>
</organism>
<gene>
    <name evidence="1" type="ORF">Mgra_00001737</name>
</gene>
<evidence type="ECO:0000313" key="2">
    <source>
        <dbReference type="Proteomes" id="UP000605970"/>
    </source>
</evidence>
<accession>A0A8T0A0W0</accession>